<dbReference type="AlphaFoldDB" id="A0A5M4FAR7"/>
<dbReference type="EMBL" id="SDPQ02000003">
    <property type="protein sequence ID" value="KAA1395349.1"/>
    <property type="molecule type" value="Genomic_DNA"/>
</dbReference>
<dbReference type="Gene3D" id="2.60.40.10">
    <property type="entry name" value="Immunoglobulins"/>
    <property type="match status" value="1"/>
</dbReference>
<accession>A0A5M4FAR7</accession>
<dbReference type="SUPFAM" id="SSF49452">
    <property type="entry name" value="Starch-binding domain-like"/>
    <property type="match status" value="1"/>
</dbReference>
<dbReference type="EC" id="3.2.1.1" evidence="2"/>
<keyword evidence="5" id="KW-1185">Reference proteome</keyword>
<name>A0A5M4FAR7_9ACTN</name>
<dbReference type="InterPro" id="IPR013784">
    <property type="entry name" value="Carb-bd-like_fold"/>
</dbReference>
<dbReference type="RefSeq" id="WP_149690015.1">
    <property type="nucleotide sequence ID" value="NZ_SDPQ02000003.1"/>
</dbReference>
<gene>
    <name evidence="4" type="ORF">ESP70_014395</name>
</gene>
<dbReference type="GO" id="GO:0005975">
    <property type="term" value="P:carbohydrate metabolic process"/>
    <property type="evidence" value="ECO:0007669"/>
    <property type="project" value="UniProtKB-ARBA"/>
</dbReference>
<comment type="caution">
    <text evidence="4">The sequence shown here is derived from an EMBL/GenBank/DDBJ whole genome shotgun (WGS) entry which is preliminary data.</text>
</comment>
<dbReference type="Proteomes" id="UP000380867">
    <property type="component" value="Unassembled WGS sequence"/>
</dbReference>
<dbReference type="InterPro" id="IPR013783">
    <property type="entry name" value="Ig-like_fold"/>
</dbReference>
<organism evidence="4 5">
    <name type="scientific">Aeromicrobium ginsengisoli</name>
    <dbReference type="NCBI Taxonomy" id="363867"/>
    <lineage>
        <taxon>Bacteria</taxon>
        <taxon>Bacillati</taxon>
        <taxon>Actinomycetota</taxon>
        <taxon>Actinomycetes</taxon>
        <taxon>Propionibacteriales</taxon>
        <taxon>Nocardioidaceae</taxon>
        <taxon>Aeromicrobium</taxon>
    </lineage>
</organism>
<dbReference type="GO" id="GO:0004556">
    <property type="term" value="F:alpha-amylase activity"/>
    <property type="evidence" value="ECO:0007669"/>
    <property type="project" value="UniProtKB-EC"/>
</dbReference>
<sequence>MTAPVGLTMTLASSTVAVTGTISDPEGFPLAGITVALFANGRDEGVRVDTTTTDDVGGYRFTRMHATVGDDYRVETTDPSGAHVFSQSIVTITSGPMTTHHRTIQVAGHIQGIVRAQDDSARVQSGTEVCVTATGEHAVQAVNVSARGRFRIGGLPAGEYAVTFHASNPKLADLPPTLVTVTAGRTTTIEDRALPTR</sequence>
<dbReference type="OrthoDB" id="3744236at2"/>
<dbReference type="GO" id="GO:0030246">
    <property type="term" value="F:carbohydrate binding"/>
    <property type="evidence" value="ECO:0007669"/>
    <property type="project" value="InterPro"/>
</dbReference>
<reference evidence="4" key="1">
    <citation type="submission" date="2019-09" db="EMBL/GenBank/DDBJ databases">
        <authorList>
            <person name="Li J."/>
        </authorList>
    </citation>
    <scope>NUCLEOTIDE SEQUENCE [LARGE SCALE GENOMIC DNA]</scope>
    <source>
        <strain evidence="4">JCM 14732</strain>
    </source>
</reference>
<dbReference type="Gene3D" id="2.60.40.1120">
    <property type="entry name" value="Carboxypeptidase-like, regulatory domain"/>
    <property type="match status" value="1"/>
</dbReference>
<evidence type="ECO:0000313" key="5">
    <source>
        <dbReference type="Proteomes" id="UP000380867"/>
    </source>
</evidence>
<evidence type="ECO:0000256" key="2">
    <source>
        <dbReference type="ARBA" id="ARBA00012595"/>
    </source>
</evidence>
<proteinExistence type="predicted"/>
<protein>
    <recommendedName>
        <fullName evidence="2">alpha-amylase</fullName>
        <ecNumber evidence="2">3.2.1.1</ecNumber>
    </recommendedName>
    <alternativeName>
        <fullName evidence="3">1,4-alpha-D-glucan glucanohydrolase</fullName>
    </alternativeName>
</protein>
<comment type="catalytic activity">
    <reaction evidence="1">
        <text>Endohydrolysis of (1-&gt;4)-alpha-D-glucosidic linkages in polysaccharides containing three or more (1-&gt;4)-alpha-linked D-glucose units.</text>
        <dbReference type="EC" id="3.2.1.1"/>
    </reaction>
</comment>
<evidence type="ECO:0000256" key="1">
    <source>
        <dbReference type="ARBA" id="ARBA00000548"/>
    </source>
</evidence>
<evidence type="ECO:0000313" key="4">
    <source>
        <dbReference type="EMBL" id="KAA1395349.1"/>
    </source>
</evidence>
<dbReference type="Pfam" id="PF13620">
    <property type="entry name" value="CarboxypepD_reg"/>
    <property type="match status" value="1"/>
</dbReference>
<evidence type="ECO:0000256" key="3">
    <source>
        <dbReference type="ARBA" id="ARBA00030238"/>
    </source>
</evidence>
<dbReference type="SUPFAM" id="SSF49478">
    <property type="entry name" value="Cna protein B-type domain"/>
    <property type="match status" value="1"/>
</dbReference>